<keyword evidence="2" id="KW-1185">Reference proteome</keyword>
<evidence type="ECO:0000313" key="2">
    <source>
        <dbReference type="Proteomes" id="UP000076962"/>
    </source>
</evidence>
<dbReference type="AlphaFoldDB" id="A0A176RYY7"/>
<comment type="caution">
    <text evidence="1">The sequence shown here is derived from an EMBL/GenBank/DDBJ whole genome shotgun (WGS) entry which is preliminary data.</text>
</comment>
<dbReference type="EMBL" id="LUTY01002021">
    <property type="protein sequence ID" value="OAD20898.1"/>
    <property type="molecule type" value="Genomic_DNA"/>
</dbReference>
<proteinExistence type="predicted"/>
<organism evidence="1 2">
    <name type="scientific">Candidatus Thiomargarita nelsonii</name>
    <dbReference type="NCBI Taxonomy" id="1003181"/>
    <lineage>
        <taxon>Bacteria</taxon>
        <taxon>Pseudomonadati</taxon>
        <taxon>Pseudomonadota</taxon>
        <taxon>Gammaproteobacteria</taxon>
        <taxon>Thiotrichales</taxon>
        <taxon>Thiotrichaceae</taxon>
        <taxon>Thiomargarita</taxon>
    </lineage>
</organism>
<name>A0A176RYY7_9GAMM</name>
<accession>A0A176RYY7</accession>
<reference evidence="1 2" key="1">
    <citation type="submission" date="2016-05" db="EMBL/GenBank/DDBJ databases">
        <title>Single-cell genome of chain-forming Candidatus Thiomargarita nelsonii and comparison to other large sulfur-oxidizing bacteria.</title>
        <authorList>
            <person name="Winkel M."/>
            <person name="Salman V."/>
            <person name="Woyke T."/>
            <person name="Schulz-Vogt H."/>
            <person name="Richter M."/>
            <person name="Flood B."/>
            <person name="Bailey J."/>
            <person name="Amann R."/>
            <person name="Mussmann M."/>
        </authorList>
    </citation>
    <scope>NUCLEOTIDE SEQUENCE [LARGE SCALE GENOMIC DNA]</scope>
    <source>
        <strain evidence="1 2">THI036</strain>
    </source>
</reference>
<protein>
    <submittedName>
        <fullName evidence="1">Uncharacterized protein</fullName>
    </submittedName>
</protein>
<dbReference type="Proteomes" id="UP000076962">
    <property type="component" value="Unassembled WGS sequence"/>
</dbReference>
<feature type="non-terminal residue" evidence="1">
    <location>
        <position position="112"/>
    </location>
</feature>
<gene>
    <name evidence="1" type="ORF">THIOM_003365</name>
</gene>
<evidence type="ECO:0000313" key="1">
    <source>
        <dbReference type="EMBL" id="OAD20898.1"/>
    </source>
</evidence>
<sequence length="112" mass="12174">MKPLKAPPDDTIENNRIIVVSPFETPDVPLTLAFSKAGALGVLDVGRDPQKGIKAIAELPTNTSLDYGIRIPENLNLKPSQIPQQTTLVILTPDEDLKSWSSQFPVLVQVTS</sequence>